<reference evidence="1" key="1">
    <citation type="submission" date="2020-03" db="EMBL/GenBank/DDBJ databases">
        <title>The deep terrestrial virosphere.</title>
        <authorList>
            <person name="Holmfeldt K."/>
            <person name="Nilsson E."/>
            <person name="Simone D."/>
            <person name="Lopez-Fernandez M."/>
            <person name="Wu X."/>
            <person name="de Brujin I."/>
            <person name="Lundin D."/>
            <person name="Andersson A."/>
            <person name="Bertilsson S."/>
            <person name="Dopson M."/>
        </authorList>
    </citation>
    <scope>NUCLEOTIDE SEQUENCE</scope>
    <source>
        <strain evidence="1">MM415B04087</strain>
    </source>
</reference>
<evidence type="ECO:0000313" key="1">
    <source>
        <dbReference type="EMBL" id="QJA93906.1"/>
    </source>
</evidence>
<proteinExistence type="predicted"/>
<gene>
    <name evidence="1" type="ORF">MM415B04087_0008</name>
</gene>
<name>A0A6M3LFG8_9ZZZZ</name>
<protein>
    <submittedName>
        <fullName evidence="1">Uncharacterized protein</fullName>
    </submittedName>
</protein>
<sequence length="153" mass="18042">MNKDLGTEIRKERIGIGTDILIQMDKEEELPMPNKYRLAKTMAEYFIKGDYVDTLEHSKKWRGTADYWMSHLSDVCAMLREQHRYFEYVPDVGGKGFTGQWKFTSKQEYETKLRWEHADIGTRTENHNDKVTDGNEKWKLNVPVLPDVPRLTD</sequence>
<dbReference type="EMBL" id="MT143186">
    <property type="protein sequence ID" value="QJA93906.1"/>
    <property type="molecule type" value="Genomic_DNA"/>
</dbReference>
<organism evidence="1">
    <name type="scientific">viral metagenome</name>
    <dbReference type="NCBI Taxonomy" id="1070528"/>
    <lineage>
        <taxon>unclassified sequences</taxon>
        <taxon>metagenomes</taxon>
        <taxon>organismal metagenomes</taxon>
    </lineage>
</organism>
<accession>A0A6M3LFG8</accession>
<dbReference type="AlphaFoldDB" id="A0A6M3LFG8"/>